<gene>
    <name evidence="2" type="ORF">TRUGW13939_03601</name>
</gene>
<dbReference type="KEGG" id="trg:TRUGW13939_03601"/>
<dbReference type="GeneID" id="55991104"/>
<dbReference type="EMBL" id="CP055899">
    <property type="protein sequence ID" value="QKX56496.1"/>
    <property type="molecule type" value="Genomic_DNA"/>
</dbReference>
<dbReference type="OrthoDB" id="3645574at2759"/>
<dbReference type="SUPFAM" id="SSF56112">
    <property type="entry name" value="Protein kinase-like (PK-like)"/>
    <property type="match status" value="1"/>
</dbReference>
<reference evidence="3" key="1">
    <citation type="submission" date="2020-06" db="EMBL/GenBank/DDBJ databases">
        <title>A chromosome-scale genome assembly of Talaromyces rugulosus W13939.</title>
        <authorList>
            <person name="Wang B."/>
            <person name="Guo L."/>
            <person name="Ye K."/>
            <person name="Wang L."/>
        </authorList>
    </citation>
    <scope>NUCLEOTIDE SEQUENCE [LARGE SCALE GENOMIC DNA]</scope>
    <source>
        <strain evidence="3">W13939</strain>
    </source>
</reference>
<dbReference type="AlphaFoldDB" id="A0A7H8QRM6"/>
<protein>
    <recommendedName>
        <fullName evidence="4">Aminoglycoside phosphotransferase domain-containing protein</fullName>
    </recommendedName>
</protein>
<evidence type="ECO:0008006" key="4">
    <source>
        <dbReference type="Google" id="ProtNLM"/>
    </source>
</evidence>
<evidence type="ECO:0000313" key="2">
    <source>
        <dbReference type="EMBL" id="QKX56496.1"/>
    </source>
</evidence>
<feature type="compositionally biased region" description="Polar residues" evidence="1">
    <location>
        <begin position="1"/>
        <end position="10"/>
    </location>
</feature>
<dbReference type="PANTHER" id="PTHR21310">
    <property type="entry name" value="AMINOGLYCOSIDE PHOSPHOTRANSFERASE-RELATED-RELATED"/>
    <property type="match status" value="1"/>
</dbReference>
<proteinExistence type="predicted"/>
<evidence type="ECO:0000313" key="3">
    <source>
        <dbReference type="Proteomes" id="UP000509510"/>
    </source>
</evidence>
<organism evidence="2 3">
    <name type="scientific">Talaromyces rugulosus</name>
    <name type="common">Penicillium rugulosum</name>
    <dbReference type="NCBI Taxonomy" id="121627"/>
    <lineage>
        <taxon>Eukaryota</taxon>
        <taxon>Fungi</taxon>
        <taxon>Dikarya</taxon>
        <taxon>Ascomycota</taxon>
        <taxon>Pezizomycotina</taxon>
        <taxon>Eurotiomycetes</taxon>
        <taxon>Eurotiomycetidae</taxon>
        <taxon>Eurotiales</taxon>
        <taxon>Trichocomaceae</taxon>
        <taxon>Talaromyces</taxon>
        <taxon>Talaromyces sect. Islandici</taxon>
    </lineage>
</organism>
<feature type="region of interest" description="Disordered" evidence="1">
    <location>
        <begin position="1"/>
        <end position="38"/>
    </location>
</feature>
<accession>A0A7H8QRM6</accession>
<dbReference type="Proteomes" id="UP000509510">
    <property type="component" value="Chromosome II"/>
</dbReference>
<name>A0A7H8QRM6_TALRU</name>
<dbReference type="PANTHER" id="PTHR21310:SF37">
    <property type="entry name" value="AMINOGLYCOSIDE PHOSPHOTRANSFERASE DOMAIN-CONTAINING PROTEIN"/>
    <property type="match status" value="1"/>
</dbReference>
<dbReference type="RefSeq" id="XP_035342674.1">
    <property type="nucleotide sequence ID" value="XM_035486781.1"/>
</dbReference>
<dbReference type="InterPro" id="IPR051678">
    <property type="entry name" value="AGP_Transferase"/>
</dbReference>
<evidence type="ECO:0000256" key="1">
    <source>
        <dbReference type="SAM" id="MobiDB-lite"/>
    </source>
</evidence>
<keyword evidence="3" id="KW-1185">Reference proteome</keyword>
<dbReference type="InterPro" id="IPR011009">
    <property type="entry name" value="Kinase-like_dom_sf"/>
</dbReference>
<sequence>MSSLPQTNDENAIPPSEDVRTDNHPPKNEESTPLGKPHKALLRGFITLSAAEDEEDDMTAKLQHAEKRGDFYTEMKKREKDIKSVHCVDTRKLQCLHFSVYKQPGLSLPSRMAFRVPLLYKVGEEFYPGNCEEKLRSEAATYIWIGENCPDAPTPTLRGFGVPGGLSFFQSRSVPFWQRIKFFAWRLLSRLRGRAGFCDFIPQMRTAFLDHGYTLVDWIENENEQMLSNVFNQPHTEAQTQNLYRNMARIFISLAKIPQPRIGSWTINNEGQLTLSNRPLFCHLQRLEDWDIPSGIARDTTYTSADSLHLDLLIGHDNRLRYQKNAVFSEDDARHQAVDLVLMRASLAQFTDRSLRDGPFVMYMTDMHASNIFVDQDWNIKHIIDLEWACSLPLQHVMVPHWLTGKGVDLLTGPEYERFGNCYKQFTDAVRQEETNAPLFYKGTTYSLAATMNRIWEQHHYWYLSALQSPKGLFNLFRGQLQPLYEEPPKGSLCPAVSVFWAPGMSSFVSSKLEDLTQYIQEVRDIFNSGKSGRVYMR</sequence>
<feature type="compositionally biased region" description="Basic and acidic residues" evidence="1">
    <location>
        <begin position="17"/>
        <end position="30"/>
    </location>
</feature>